<protein>
    <recommendedName>
        <fullName evidence="4">LamG-like jellyroll fold domain-containing protein</fullName>
    </recommendedName>
</protein>
<keyword evidence="1" id="KW-0732">Signal</keyword>
<dbReference type="InterPro" id="IPR044060">
    <property type="entry name" value="Bacterial_rp_domain"/>
</dbReference>
<dbReference type="InterPro" id="IPR013320">
    <property type="entry name" value="ConA-like_dom_sf"/>
</dbReference>
<feature type="compositionally biased region" description="Polar residues" evidence="3">
    <location>
        <begin position="471"/>
        <end position="498"/>
    </location>
</feature>
<sequence length="664" mass="71637">TLVVEFNIAENPNDVNQIDVLWEGYGDKTHHMELYIWDYVQGNWGDGAGLYGENNYMDANSGDADFTLTGSITTNVSNYISPSGEVTLLIYDDHKDEDTFHDYMRIVVTIRGALPQYTVTATADPNGYIDPNGAIVKGAGEDQLFTAYPNTGYTVNTWYLDGNSVQVGGTTYTLTNIQADHTVYATFEQLQYTLTINTVGSGSVTRVPDQATYTYGQTVDLTAAASAGWTFSAWSGDLGGSTNPETITMDGNKSVTATFTEGQYTITATSDANGTISPSGAVVVDYGADQLFTATANLGYEVNTWYLDGNDLGISDVNYTLTNITSDHTVNVTFKLEQLEYTISGTITCAGSAVADVNMVGLGVVADANGFYSATVSSGWSGVVTPAKYGYTFDPNSRSYINVTTDRVNQDYDALPWDHFDDARRSSMWRSVADGDPALAWLDEDTNNLNMRAFGLPPSCVGHWKMNDNAANTTVEDSSGNGNHGTFNDASGDPNTQAHHVDSGNPPNLNGALTFNGTSDYVDIGDVVGTVAYTKVAWVKRAAGDSYNNIVSSGDVWSHAIYAPYTQSFRLSAGHENPFTVVQDSEPLEVDVWYQVAVTFDPNVSLGRMVLYKDGVQVDDANNVPTHSASTSTYIGRFVSGYGMNGAIDNVMIFDRALTTEEIA</sequence>
<evidence type="ECO:0000259" key="4">
    <source>
        <dbReference type="SMART" id="SM00560"/>
    </source>
</evidence>
<dbReference type="SUPFAM" id="SSF49899">
    <property type="entry name" value="Concanavalin A-like lectins/glucanases"/>
    <property type="match status" value="1"/>
</dbReference>
<evidence type="ECO:0000313" key="5">
    <source>
        <dbReference type="EMBL" id="GAF72968.1"/>
    </source>
</evidence>
<dbReference type="EMBL" id="BARS01000165">
    <property type="protein sequence ID" value="GAF72968.1"/>
    <property type="molecule type" value="Genomic_DNA"/>
</dbReference>
<dbReference type="AlphaFoldDB" id="X0RW13"/>
<proteinExistence type="predicted"/>
<evidence type="ECO:0000256" key="2">
    <source>
        <dbReference type="ARBA" id="ARBA00023157"/>
    </source>
</evidence>
<dbReference type="Pfam" id="PF13385">
    <property type="entry name" value="Laminin_G_3"/>
    <property type="match status" value="1"/>
</dbReference>
<dbReference type="InterPro" id="IPR006558">
    <property type="entry name" value="LamG-like"/>
</dbReference>
<feature type="domain" description="LamG-like jellyroll fold" evidence="4">
    <location>
        <begin position="531"/>
        <end position="661"/>
    </location>
</feature>
<reference evidence="5" key="1">
    <citation type="journal article" date="2014" name="Front. Microbiol.">
        <title>High frequency of phylogenetically diverse reductive dehalogenase-homologous genes in deep subseafloor sedimentary metagenomes.</title>
        <authorList>
            <person name="Kawai M."/>
            <person name="Futagami T."/>
            <person name="Toyoda A."/>
            <person name="Takaki Y."/>
            <person name="Nishi S."/>
            <person name="Hori S."/>
            <person name="Arai W."/>
            <person name="Tsubouchi T."/>
            <person name="Morono Y."/>
            <person name="Uchiyama I."/>
            <person name="Ito T."/>
            <person name="Fujiyama A."/>
            <person name="Inagaki F."/>
            <person name="Takami H."/>
        </authorList>
    </citation>
    <scope>NUCLEOTIDE SEQUENCE</scope>
    <source>
        <strain evidence="5">Expedition CK06-06</strain>
    </source>
</reference>
<feature type="non-terminal residue" evidence="5">
    <location>
        <position position="1"/>
    </location>
</feature>
<feature type="region of interest" description="Disordered" evidence="3">
    <location>
        <begin position="471"/>
        <end position="510"/>
    </location>
</feature>
<evidence type="ECO:0000256" key="3">
    <source>
        <dbReference type="SAM" id="MobiDB-lite"/>
    </source>
</evidence>
<dbReference type="SMART" id="SM00560">
    <property type="entry name" value="LamGL"/>
    <property type="match status" value="1"/>
</dbReference>
<feature type="non-terminal residue" evidence="5">
    <location>
        <position position="664"/>
    </location>
</feature>
<evidence type="ECO:0000256" key="1">
    <source>
        <dbReference type="ARBA" id="ARBA00022729"/>
    </source>
</evidence>
<dbReference type="Gene3D" id="2.60.120.200">
    <property type="match status" value="1"/>
</dbReference>
<name>X0RW13_9ZZZZ</name>
<gene>
    <name evidence="5" type="ORF">S01H1_00472</name>
</gene>
<dbReference type="Pfam" id="PF18998">
    <property type="entry name" value="Flg_new_2"/>
    <property type="match status" value="3"/>
</dbReference>
<keyword evidence="2" id="KW-1015">Disulfide bond</keyword>
<organism evidence="5">
    <name type="scientific">marine sediment metagenome</name>
    <dbReference type="NCBI Taxonomy" id="412755"/>
    <lineage>
        <taxon>unclassified sequences</taxon>
        <taxon>metagenomes</taxon>
        <taxon>ecological metagenomes</taxon>
    </lineage>
</organism>
<accession>X0RW13</accession>
<comment type="caution">
    <text evidence="5">The sequence shown here is derived from an EMBL/GenBank/DDBJ whole genome shotgun (WGS) entry which is preliminary data.</text>
</comment>